<name>A0A7S8E8X4_9CHLR</name>
<dbReference type="KEGG" id="pmet:G4Y79_23090"/>
<sequence length="141" mass="15527">MSKRRKKGNTPNIPQATLDRAREQAGLPVEEPIDEAEEVEVEEAPKPRAAAAVSSKNKSATRSAASSRRSKKAPSATQIDMRKRRGELDTDTVEAALAHPVRFPTEEDLHAEYGFVLRDLRNMFLLAGVLMVIMIAVASFL</sequence>
<reference evidence="3 4" key="1">
    <citation type="submission" date="2020-02" db="EMBL/GenBank/DDBJ databases">
        <authorList>
            <person name="Zheng R.K."/>
            <person name="Sun C.M."/>
        </authorList>
    </citation>
    <scope>NUCLEOTIDE SEQUENCE [LARGE SCALE GENOMIC DNA]</scope>
    <source>
        <strain evidence="4">rifampicinis</strain>
    </source>
</reference>
<feature type="compositionally biased region" description="Acidic residues" evidence="1">
    <location>
        <begin position="31"/>
        <end position="42"/>
    </location>
</feature>
<evidence type="ECO:0000256" key="1">
    <source>
        <dbReference type="SAM" id="MobiDB-lite"/>
    </source>
</evidence>
<keyword evidence="2" id="KW-1133">Transmembrane helix</keyword>
<feature type="transmembrane region" description="Helical" evidence="2">
    <location>
        <begin position="123"/>
        <end position="140"/>
    </location>
</feature>
<keyword evidence="4" id="KW-1185">Reference proteome</keyword>
<gene>
    <name evidence="3" type="ORF">G4Y79_23090</name>
</gene>
<proteinExistence type="predicted"/>
<accession>A0A7S8E8X4</accession>
<evidence type="ECO:0000256" key="2">
    <source>
        <dbReference type="SAM" id="Phobius"/>
    </source>
</evidence>
<feature type="region of interest" description="Disordered" evidence="1">
    <location>
        <begin position="1"/>
        <end position="91"/>
    </location>
</feature>
<dbReference type="RefSeq" id="WP_195170606.1">
    <property type="nucleotide sequence ID" value="NZ_CP062983.1"/>
</dbReference>
<evidence type="ECO:0000313" key="3">
    <source>
        <dbReference type="EMBL" id="QPC82537.1"/>
    </source>
</evidence>
<protein>
    <submittedName>
        <fullName evidence="3">Uncharacterized protein</fullName>
    </submittedName>
</protein>
<keyword evidence="2" id="KW-0472">Membrane</keyword>
<dbReference type="EMBL" id="CP062983">
    <property type="protein sequence ID" value="QPC82537.1"/>
    <property type="molecule type" value="Genomic_DNA"/>
</dbReference>
<organism evidence="3 4">
    <name type="scientific">Phototrophicus methaneseepsis</name>
    <dbReference type="NCBI Taxonomy" id="2710758"/>
    <lineage>
        <taxon>Bacteria</taxon>
        <taxon>Bacillati</taxon>
        <taxon>Chloroflexota</taxon>
        <taxon>Candidatus Thermofontia</taxon>
        <taxon>Phototrophicales</taxon>
        <taxon>Phototrophicaceae</taxon>
        <taxon>Phototrophicus</taxon>
    </lineage>
</organism>
<dbReference type="Proteomes" id="UP000594468">
    <property type="component" value="Chromosome"/>
</dbReference>
<evidence type="ECO:0000313" key="4">
    <source>
        <dbReference type="Proteomes" id="UP000594468"/>
    </source>
</evidence>
<feature type="compositionally biased region" description="Low complexity" evidence="1">
    <location>
        <begin position="47"/>
        <end position="67"/>
    </location>
</feature>
<dbReference type="AlphaFoldDB" id="A0A7S8E8X4"/>
<keyword evidence="2" id="KW-0812">Transmembrane</keyword>